<evidence type="ECO:0000256" key="1">
    <source>
        <dbReference type="SAM" id="MobiDB-lite"/>
    </source>
</evidence>
<feature type="compositionally biased region" description="Basic and acidic residues" evidence="1">
    <location>
        <begin position="21"/>
        <end position="30"/>
    </location>
</feature>
<feature type="compositionally biased region" description="Basic and acidic residues" evidence="1">
    <location>
        <begin position="133"/>
        <end position="146"/>
    </location>
</feature>
<dbReference type="GeneTree" id="ENSGT00390000013820"/>
<reference evidence="2 3" key="1">
    <citation type="journal article" date="2010" name="Nature">
        <title>The sequence and de novo assembly of the giant panda genome.</title>
        <authorList>
            <person name="Li R."/>
            <person name="Fan W."/>
            <person name="Tian G."/>
            <person name="Zhu H."/>
            <person name="He L."/>
            <person name="Cai J."/>
            <person name="Huang Q."/>
            <person name="Cai Q."/>
            <person name="Li B."/>
            <person name="Bai Y."/>
            <person name="Zhang Z."/>
            <person name="Zhang Y."/>
            <person name="Wang W."/>
            <person name="Li J."/>
            <person name="Wei F."/>
            <person name="Li H."/>
            <person name="Jian M."/>
            <person name="Li J."/>
            <person name="Zhang Z."/>
            <person name="Nielsen R."/>
            <person name="Li D."/>
            <person name="Gu W."/>
            <person name="Yang Z."/>
            <person name="Xuan Z."/>
            <person name="Ryder O.A."/>
            <person name="Leung F.C."/>
            <person name="Zhou Y."/>
            <person name="Cao J."/>
            <person name="Sun X."/>
            <person name="Fu Y."/>
            <person name="Fang X."/>
            <person name="Guo X."/>
            <person name="Wang B."/>
            <person name="Hou R."/>
            <person name="Shen F."/>
            <person name="Mu B."/>
            <person name="Ni P."/>
            <person name="Lin R."/>
            <person name="Qian W."/>
            <person name="Wang G."/>
            <person name="Yu C."/>
            <person name="Nie W."/>
            <person name="Wang J."/>
            <person name="Wu Z."/>
            <person name="Liang H."/>
            <person name="Min J."/>
            <person name="Wu Q."/>
            <person name="Cheng S."/>
            <person name="Ruan J."/>
            <person name="Wang M."/>
            <person name="Shi Z."/>
            <person name="Wen M."/>
            <person name="Liu B."/>
            <person name="Ren X."/>
            <person name="Zheng H."/>
            <person name="Dong D."/>
            <person name="Cook K."/>
            <person name="Shan G."/>
            <person name="Zhang H."/>
            <person name="Kosiol C."/>
            <person name="Xie X."/>
            <person name="Lu Z."/>
            <person name="Zheng H."/>
            <person name="Li Y."/>
            <person name="Steiner C.C."/>
            <person name="Lam T.T."/>
            <person name="Lin S."/>
            <person name="Zhang Q."/>
            <person name="Li G."/>
            <person name="Tian J."/>
            <person name="Gong T."/>
            <person name="Liu H."/>
            <person name="Zhang D."/>
            <person name="Fang L."/>
            <person name="Ye C."/>
            <person name="Zhang J."/>
            <person name="Hu W."/>
            <person name="Xu A."/>
            <person name="Ren Y."/>
            <person name="Zhang G."/>
            <person name="Bruford M.W."/>
            <person name="Li Q."/>
            <person name="Ma L."/>
            <person name="Guo Y."/>
            <person name="An N."/>
            <person name="Hu Y."/>
            <person name="Zheng Y."/>
            <person name="Shi Y."/>
            <person name="Li Z."/>
            <person name="Liu Q."/>
            <person name="Chen Y."/>
            <person name="Zhao J."/>
            <person name="Qu N."/>
            <person name="Zhao S."/>
            <person name="Tian F."/>
            <person name="Wang X."/>
            <person name="Wang H."/>
            <person name="Xu L."/>
            <person name="Liu X."/>
            <person name="Vinar T."/>
            <person name="Wang Y."/>
            <person name="Lam T.W."/>
            <person name="Yiu S.M."/>
            <person name="Liu S."/>
            <person name="Zhang H."/>
            <person name="Li D."/>
            <person name="Huang Y."/>
            <person name="Wang X."/>
            <person name="Yang G."/>
            <person name="Jiang Z."/>
            <person name="Wang J."/>
            <person name="Qin N."/>
            <person name="Li L."/>
            <person name="Li J."/>
            <person name="Bolund L."/>
            <person name="Kristiansen K."/>
            <person name="Wong G.K."/>
            <person name="Olson M."/>
            <person name="Zhang X."/>
            <person name="Li S."/>
            <person name="Yang H."/>
            <person name="Wang J."/>
            <person name="Wang J."/>
        </authorList>
    </citation>
    <scope>NUCLEOTIDE SEQUENCE [LARGE SCALE GENOMIC DNA]</scope>
</reference>
<dbReference type="GeneID" id="100479837"/>
<proteinExistence type="predicted"/>
<dbReference type="PANTHER" id="PTHR22529">
    <property type="entry name" value="EPITHELIAL-STROMAL INTERACTION PROTEIN 1"/>
    <property type="match status" value="1"/>
</dbReference>
<dbReference type="RefSeq" id="XP_011224566.1">
    <property type="nucleotide sequence ID" value="XM_011226264.3"/>
</dbReference>
<reference evidence="2" key="2">
    <citation type="submission" date="2025-08" db="UniProtKB">
        <authorList>
            <consortium name="Ensembl"/>
        </authorList>
    </citation>
    <scope>IDENTIFICATION</scope>
</reference>
<accession>A0A7N5K983</accession>
<evidence type="ECO:0000313" key="2">
    <source>
        <dbReference type="Ensembl" id="ENSAMEP00000036788.1"/>
    </source>
</evidence>
<organism evidence="2 3">
    <name type="scientific">Ailuropoda melanoleuca</name>
    <name type="common">Giant panda</name>
    <dbReference type="NCBI Taxonomy" id="9646"/>
    <lineage>
        <taxon>Eukaryota</taxon>
        <taxon>Metazoa</taxon>
        <taxon>Chordata</taxon>
        <taxon>Craniata</taxon>
        <taxon>Vertebrata</taxon>
        <taxon>Euteleostomi</taxon>
        <taxon>Mammalia</taxon>
        <taxon>Eutheria</taxon>
        <taxon>Laurasiatheria</taxon>
        <taxon>Carnivora</taxon>
        <taxon>Caniformia</taxon>
        <taxon>Ursidae</taxon>
        <taxon>Ailuropoda</taxon>
    </lineage>
</organism>
<feature type="region of interest" description="Disordered" evidence="1">
    <location>
        <begin position="238"/>
        <end position="277"/>
    </location>
</feature>
<dbReference type="Ensembl" id="ENSAMET00000044671.1">
    <property type="protein sequence ID" value="ENSAMEP00000036788.1"/>
    <property type="gene ID" value="ENSAMEG00000016302.2"/>
</dbReference>
<feature type="region of interest" description="Disordered" evidence="1">
    <location>
        <begin position="1"/>
        <end position="61"/>
    </location>
</feature>
<protein>
    <submittedName>
        <fullName evidence="2">Epithelial stromal interaction 1</fullName>
    </submittedName>
</protein>
<feature type="region of interest" description="Disordered" evidence="1">
    <location>
        <begin position="92"/>
        <end position="168"/>
    </location>
</feature>
<name>A0A7N5K983_AILME</name>
<dbReference type="Proteomes" id="UP000008912">
    <property type="component" value="Unassembled WGS sequence"/>
</dbReference>
<evidence type="ECO:0000313" key="3">
    <source>
        <dbReference type="Proteomes" id="UP000008912"/>
    </source>
</evidence>
<sequence>MFTRTRVAGSGLGASSAPRPPGDRPGRRPEPGQLRGPRTGLEAASHSPAQESPGLPGHRLTGAYTVIAPNENRRNQIQKIAEKELESLQKWKEQHRAKPVNLVPRRLGGSQSEAEVRQKQQLQLMQSKYQQKLKREESVRIKKEAEETNMQKMKAIQREKSNKLEEKKRLQENLRREAFREHQQYKTAEFLSRLDTELPDRSTHQIALRDPQSSTWKLPVLPGNHSWVRSRAYKDSLKEEENKKLQKMKEEQHQKSELLKFHQQQQEEERTKTHQAEHRRVNNVFLDRLQGKSQPGGFEHFGGHWNMNSGNSWDV</sequence>
<feature type="compositionally biased region" description="Basic and acidic residues" evidence="1">
    <location>
        <begin position="156"/>
        <end position="168"/>
    </location>
</feature>
<feature type="compositionally biased region" description="Low complexity" evidence="1">
    <location>
        <begin position="119"/>
        <end position="130"/>
    </location>
</feature>
<dbReference type="OrthoDB" id="10053624at2759"/>
<gene>
    <name evidence="2" type="primary">EPSTI1</name>
</gene>
<keyword evidence="3" id="KW-1185">Reference proteome</keyword>
<dbReference type="InterPro" id="IPR026185">
    <property type="entry name" value="EPSTI1"/>
</dbReference>
<reference evidence="2" key="3">
    <citation type="submission" date="2025-09" db="UniProtKB">
        <authorList>
            <consortium name="Ensembl"/>
        </authorList>
    </citation>
    <scope>IDENTIFICATION</scope>
</reference>
<dbReference type="PANTHER" id="PTHR22529:SF1">
    <property type="entry name" value="EPITHELIAL-STROMAL INTERACTION PROTEIN 1"/>
    <property type="match status" value="1"/>
</dbReference>
<dbReference type="CTD" id="94240"/>
<dbReference type="InParanoid" id="A0A7N5K983"/>
<dbReference type="AlphaFoldDB" id="A0A7N5K983"/>